<reference evidence="9 10" key="1">
    <citation type="journal article" date="2011" name="Proc. Natl. Acad. Sci. U.S.A.">
        <title>Evolutionary erosion of yeast sex chromosomes by mating-type switching accidents.</title>
        <authorList>
            <person name="Gordon J.L."/>
            <person name="Armisen D."/>
            <person name="Proux-Wera E."/>
            <person name="Oheigeartaigh S.S."/>
            <person name="Byrne K.P."/>
            <person name="Wolfe K.H."/>
        </authorList>
    </citation>
    <scope>NUCLEOTIDE SEQUENCE [LARGE SCALE GENOMIC DNA]</scope>
    <source>
        <strain evidence="10">ATCC 34711 / CBS 6284 / DSM 70876 / NBRC 10599 / NRRL Y-10934 / UCD 77-7</strain>
    </source>
</reference>
<dbReference type="Proteomes" id="UP000002866">
    <property type="component" value="Chromosome 3"/>
</dbReference>
<name>I2H123_HENB6</name>
<dbReference type="GO" id="GO:0000086">
    <property type="term" value="P:G2/M transition of mitotic cell cycle"/>
    <property type="evidence" value="ECO:0007669"/>
    <property type="project" value="EnsemblFungi"/>
</dbReference>
<evidence type="ECO:0000256" key="1">
    <source>
        <dbReference type="ARBA" id="ARBA00006955"/>
    </source>
</evidence>
<evidence type="ECO:0000256" key="2">
    <source>
        <dbReference type="ARBA" id="ARBA00022618"/>
    </source>
</evidence>
<dbReference type="eggNOG" id="KOG0653">
    <property type="taxonomic scope" value="Eukaryota"/>
</dbReference>
<dbReference type="InterPro" id="IPR006671">
    <property type="entry name" value="Cyclin_N"/>
</dbReference>
<dbReference type="SMART" id="SM00385">
    <property type="entry name" value="CYCLIN"/>
    <property type="match status" value="2"/>
</dbReference>
<feature type="region of interest" description="Disordered" evidence="6">
    <location>
        <begin position="1"/>
        <end position="24"/>
    </location>
</feature>
<dbReference type="EMBL" id="HE806318">
    <property type="protein sequence ID" value="CCH60075.1"/>
    <property type="molecule type" value="Genomic_DNA"/>
</dbReference>
<dbReference type="GO" id="GO:0000307">
    <property type="term" value="C:cyclin-dependent protein kinase holoenzyme complex"/>
    <property type="evidence" value="ECO:0007669"/>
    <property type="project" value="EnsemblFungi"/>
</dbReference>
<dbReference type="InterPro" id="IPR004367">
    <property type="entry name" value="Cyclin_C-dom"/>
</dbReference>
<dbReference type="SUPFAM" id="SSF47954">
    <property type="entry name" value="Cyclin-like"/>
    <property type="match status" value="2"/>
</dbReference>
<evidence type="ECO:0000256" key="4">
    <source>
        <dbReference type="ARBA" id="ARBA00023306"/>
    </source>
</evidence>
<evidence type="ECO:0000256" key="5">
    <source>
        <dbReference type="RuleBase" id="RU000383"/>
    </source>
</evidence>
<protein>
    <submittedName>
        <fullName evidence="9">Uncharacterized protein</fullName>
    </submittedName>
</protein>
<dbReference type="AlphaFoldDB" id="I2H123"/>
<evidence type="ECO:0000313" key="10">
    <source>
        <dbReference type="Proteomes" id="UP000002866"/>
    </source>
</evidence>
<dbReference type="Gene3D" id="1.10.472.10">
    <property type="entry name" value="Cyclin-like"/>
    <property type="match status" value="2"/>
</dbReference>
<dbReference type="RefSeq" id="XP_004179594.1">
    <property type="nucleotide sequence ID" value="XM_004179546.1"/>
</dbReference>
<sequence length="494" mass="57294">MSGTRFYENENHNASDKNQTNANTHRMALNDITKTTVQQNRKTFYEFCKEDQNLLFVKPTLSFKQTNSNPDIEWNPNNLNSESERKKHPYFQYLNRLATNKQLNRKPSLVKSISNKDLESSIDNEQLNKENNICILRSHKARDRNSETLTNRKRSNRSLAIISTNSSDNLNINLKYLQKSKPSINISGILKETIKDEAEKVDDKVNKDDDIGWTDLDKDDFDDPLMVSEDVKDIFKYLFEIESTTLPIKERILCNVNIRNNRDMLINWMVKIHYKFMLLSETLYLAINIMDRFLSEQIIPIDKLQLVGTSALFIASKYEEVYSPSIKSFVIETDGACTISEIKDSEKFILKILGFKLNYPNPMNFLRRISKADDYHVQTRAIAKFLLEITIIDFNLFDKAPSICAAASMFLARKLYKRGPWDNNLIHYSGGYTKEQLKPIVQLIINYINGPIIHPELIKKYGSKRFDGASLITINWIREATKVGCDIIELYEMS</sequence>
<dbReference type="SMART" id="SM01332">
    <property type="entry name" value="Cyclin_C"/>
    <property type="match status" value="1"/>
</dbReference>
<dbReference type="InterPro" id="IPR048258">
    <property type="entry name" value="Cyclins_cyclin-box"/>
</dbReference>
<dbReference type="InParanoid" id="I2H123"/>
<dbReference type="PANTHER" id="PTHR10177">
    <property type="entry name" value="CYCLINS"/>
    <property type="match status" value="1"/>
</dbReference>
<dbReference type="InterPro" id="IPR036915">
    <property type="entry name" value="Cyclin-like_sf"/>
</dbReference>
<accession>I2H123</accession>
<comment type="similarity">
    <text evidence="1">Belongs to the cyclin family. Cyclin AB subfamily.</text>
</comment>
<dbReference type="STRING" id="1071380.I2H123"/>
<dbReference type="CDD" id="cd20512">
    <property type="entry name" value="CYCLIN_CLBs_yeast_rpt2"/>
    <property type="match status" value="1"/>
</dbReference>
<dbReference type="InterPro" id="IPR039361">
    <property type="entry name" value="Cyclin"/>
</dbReference>
<evidence type="ECO:0000259" key="7">
    <source>
        <dbReference type="SMART" id="SM00385"/>
    </source>
</evidence>
<keyword evidence="4" id="KW-0131">Cell cycle</keyword>
<keyword evidence="10" id="KW-1185">Reference proteome</keyword>
<dbReference type="FunFam" id="1.10.472.10:FF:000005">
    <property type="entry name" value="G2/mitotic-specific cyclin B"/>
    <property type="match status" value="1"/>
</dbReference>
<evidence type="ECO:0000256" key="3">
    <source>
        <dbReference type="ARBA" id="ARBA00023127"/>
    </source>
</evidence>
<dbReference type="GO" id="GO:0016538">
    <property type="term" value="F:cyclin-dependent protein serine/threonine kinase regulator activity"/>
    <property type="evidence" value="ECO:0007669"/>
    <property type="project" value="EnsemblFungi"/>
</dbReference>
<dbReference type="InterPro" id="IPR013763">
    <property type="entry name" value="Cyclin-like_dom"/>
</dbReference>
<evidence type="ECO:0000259" key="8">
    <source>
        <dbReference type="SMART" id="SM01332"/>
    </source>
</evidence>
<dbReference type="GO" id="GO:0008315">
    <property type="term" value="P:G2/MI transition of meiotic cell cycle"/>
    <property type="evidence" value="ECO:0007669"/>
    <property type="project" value="EnsemblFungi"/>
</dbReference>
<feature type="domain" description="Cyclin C-terminal" evidence="8">
    <location>
        <begin position="360"/>
        <end position="475"/>
    </location>
</feature>
<dbReference type="OrthoDB" id="5590282at2759"/>
<evidence type="ECO:0000313" key="9">
    <source>
        <dbReference type="EMBL" id="CCH60075.1"/>
    </source>
</evidence>
<dbReference type="FunFam" id="1.10.472.10:FF:000001">
    <property type="entry name" value="G2/mitotic-specific cyclin"/>
    <property type="match status" value="1"/>
</dbReference>
<organism evidence="9 10">
    <name type="scientific">Henningerozyma blattae (strain ATCC 34711 / CBS 6284 / DSM 70876 / NBRC 10599 / NRRL Y-10934 / UCD 77-7)</name>
    <name type="common">Yeast</name>
    <name type="synonym">Tetrapisispora blattae</name>
    <dbReference type="NCBI Taxonomy" id="1071380"/>
    <lineage>
        <taxon>Eukaryota</taxon>
        <taxon>Fungi</taxon>
        <taxon>Dikarya</taxon>
        <taxon>Ascomycota</taxon>
        <taxon>Saccharomycotina</taxon>
        <taxon>Saccharomycetes</taxon>
        <taxon>Saccharomycetales</taxon>
        <taxon>Saccharomycetaceae</taxon>
        <taxon>Henningerozyma</taxon>
    </lineage>
</organism>
<dbReference type="GO" id="GO:0005634">
    <property type="term" value="C:nucleus"/>
    <property type="evidence" value="ECO:0007669"/>
    <property type="project" value="EnsemblFungi"/>
</dbReference>
<keyword evidence="3 5" id="KW-0195">Cyclin</keyword>
<dbReference type="HOGENOM" id="CLU_020695_10_4_1"/>
<feature type="domain" description="Cyclin-like" evidence="7">
    <location>
        <begin position="364"/>
        <end position="446"/>
    </location>
</feature>
<dbReference type="GO" id="GO:0010696">
    <property type="term" value="P:positive regulation of mitotic spindle pole body separation"/>
    <property type="evidence" value="ECO:0007669"/>
    <property type="project" value="EnsemblFungi"/>
</dbReference>
<dbReference type="GO" id="GO:0060631">
    <property type="term" value="P:regulation of meiosis I"/>
    <property type="evidence" value="ECO:0007669"/>
    <property type="project" value="EnsemblFungi"/>
</dbReference>
<keyword evidence="2" id="KW-0132">Cell division</keyword>
<dbReference type="GO" id="GO:0005737">
    <property type="term" value="C:cytoplasm"/>
    <property type="evidence" value="ECO:0007669"/>
    <property type="project" value="EnsemblFungi"/>
</dbReference>
<gene>
    <name evidence="9" type="primary">TBLA0C02660</name>
    <name evidence="9" type="ORF">TBLA_0C02660</name>
</gene>
<evidence type="ECO:0000256" key="6">
    <source>
        <dbReference type="SAM" id="MobiDB-lite"/>
    </source>
</evidence>
<dbReference type="PROSITE" id="PS00292">
    <property type="entry name" value="CYCLINS"/>
    <property type="match status" value="1"/>
</dbReference>
<proteinExistence type="inferred from homology"/>
<dbReference type="Pfam" id="PF02984">
    <property type="entry name" value="Cyclin_C"/>
    <property type="match status" value="1"/>
</dbReference>
<dbReference type="GeneID" id="14495509"/>
<dbReference type="KEGG" id="tbl:TBLA_0C02660"/>
<dbReference type="GO" id="GO:0051301">
    <property type="term" value="P:cell division"/>
    <property type="evidence" value="ECO:0007669"/>
    <property type="project" value="UniProtKB-KW"/>
</dbReference>
<dbReference type="Pfam" id="PF00134">
    <property type="entry name" value="Cyclin_N"/>
    <property type="match status" value="1"/>
</dbReference>
<dbReference type="GO" id="GO:0007052">
    <property type="term" value="P:mitotic spindle organization"/>
    <property type="evidence" value="ECO:0007669"/>
    <property type="project" value="EnsemblFungi"/>
</dbReference>
<feature type="domain" description="Cyclin-like" evidence="7">
    <location>
        <begin position="267"/>
        <end position="351"/>
    </location>
</feature>